<dbReference type="Proteomes" id="UP001597399">
    <property type="component" value="Unassembled WGS sequence"/>
</dbReference>
<keyword evidence="5" id="KW-0598">Phosphotransferase system</keyword>
<name>A0ABW5S4Z5_9BACL</name>
<dbReference type="SUPFAM" id="SSF55804">
    <property type="entry name" value="Phoshotransferase/anion transport protein"/>
    <property type="match status" value="1"/>
</dbReference>
<feature type="domain" description="PTS EIIA type-2" evidence="7">
    <location>
        <begin position="3"/>
        <end position="146"/>
    </location>
</feature>
<dbReference type="InterPro" id="IPR016152">
    <property type="entry name" value="PTrfase/Anion_transptr"/>
</dbReference>
<dbReference type="Pfam" id="PF00359">
    <property type="entry name" value="PTS_EIIA_2"/>
    <property type="match status" value="1"/>
</dbReference>
<protein>
    <submittedName>
        <fullName evidence="8">PTS sugar transporter subunit IIA</fullName>
    </submittedName>
</protein>
<keyword evidence="2" id="KW-0813">Transport</keyword>
<dbReference type="PROSITE" id="PS51094">
    <property type="entry name" value="PTS_EIIA_TYPE_2"/>
    <property type="match status" value="1"/>
</dbReference>
<dbReference type="InterPro" id="IPR002178">
    <property type="entry name" value="PTS_EIIA_type-2_dom"/>
</dbReference>
<dbReference type="CDD" id="cd00211">
    <property type="entry name" value="PTS_IIA_fru"/>
    <property type="match status" value="1"/>
</dbReference>
<keyword evidence="9" id="KW-1185">Reference proteome</keyword>
<evidence type="ECO:0000256" key="1">
    <source>
        <dbReference type="ARBA" id="ARBA00004496"/>
    </source>
</evidence>
<comment type="caution">
    <text evidence="8">The sequence shown here is derived from an EMBL/GenBank/DDBJ whole genome shotgun (WGS) entry which is preliminary data.</text>
</comment>
<dbReference type="InterPro" id="IPR051351">
    <property type="entry name" value="Ascorbate-PTS_EIIA_comp"/>
</dbReference>
<proteinExistence type="predicted"/>
<reference evidence="9" key="1">
    <citation type="journal article" date="2019" name="Int. J. Syst. Evol. Microbiol.">
        <title>The Global Catalogue of Microorganisms (GCM) 10K type strain sequencing project: providing services to taxonomists for standard genome sequencing and annotation.</title>
        <authorList>
            <consortium name="The Broad Institute Genomics Platform"/>
            <consortium name="The Broad Institute Genome Sequencing Center for Infectious Disease"/>
            <person name="Wu L."/>
            <person name="Ma J."/>
        </authorList>
    </citation>
    <scope>NUCLEOTIDE SEQUENCE [LARGE SCALE GENOMIC DNA]</scope>
    <source>
        <strain evidence="9">TISTR 2466</strain>
    </source>
</reference>
<evidence type="ECO:0000256" key="2">
    <source>
        <dbReference type="ARBA" id="ARBA00022448"/>
    </source>
</evidence>
<dbReference type="Gene3D" id="3.40.930.10">
    <property type="entry name" value="Mannitol-specific EII, Chain A"/>
    <property type="match status" value="1"/>
</dbReference>
<dbReference type="EMBL" id="JBHUMQ010000026">
    <property type="protein sequence ID" value="MFD2694154.1"/>
    <property type="molecule type" value="Genomic_DNA"/>
</dbReference>
<keyword evidence="8" id="KW-0762">Sugar transport</keyword>
<evidence type="ECO:0000313" key="9">
    <source>
        <dbReference type="Proteomes" id="UP001597399"/>
    </source>
</evidence>
<evidence type="ECO:0000256" key="5">
    <source>
        <dbReference type="ARBA" id="ARBA00022683"/>
    </source>
</evidence>
<evidence type="ECO:0000256" key="3">
    <source>
        <dbReference type="ARBA" id="ARBA00022490"/>
    </source>
</evidence>
<keyword evidence="3" id="KW-0963">Cytoplasm</keyword>
<sequence>MAQFIEKSNIMLQQTVDNWEDAIRQSGLLLLQNHSIDFAYINEMVKAVKTLGPYMVIIPHVALGHARPGKHVKKNDISLLTLKKPINFGSEHNDPVNVIFAFCAEGSEGHLQLLKKLGLLLDDPHIMQTIQESSDLNQIDRLINEEMDK</sequence>
<dbReference type="PANTHER" id="PTHR36203">
    <property type="entry name" value="ASCORBATE-SPECIFIC PTS SYSTEM EIIA COMPONENT"/>
    <property type="match status" value="1"/>
</dbReference>
<comment type="subcellular location">
    <subcellularLocation>
        <location evidence="1">Cytoplasm</location>
    </subcellularLocation>
</comment>
<keyword evidence="4" id="KW-0808">Transferase</keyword>
<evidence type="ECO:0000259" key="7">
    <source>
        <dbReference type="PROSITE" id="PS51094"/>
    </source>
</evidence>
<evidence type="ECO:0000256" key="4">
    <source>
        <dbReference type="ARBA" id="ARBA00022679"/>
    </source>
</evidence>
<keyword evidence="6" id="KW-0418">Kinase</keyword>
<evidence type="ECO:0000256" key="6">
    <source>
        <dbReference type="ARBA" id="ARBA00022777"/>
    </source>
</evidence>
<dbReference type="PANTHER" id="PTHR36203:SF5">
    <property type="entry name" value="PTS SYSTEM, EIIA COMPONENT"/>
    <property type="match status" value="1"/>
</dbReference>
<accession>A0ABW5S4Z5</accession>
<evidence type="ECO:0000313" key="8">
    <source>
        <dbReference type="EMBL" id="MFD2694154.1"/>
    </source>
</evidence>
<organism evidence="8 9">
    <name type="scientific">Sporolactobacillus shoreicorticis</name>
    <dbReference type="NCBI Taxonomy" id="1923877"/>
    <lineage>
        <taxon>Bacteria</taxon>
        <taxon>Bacillati</taxon>
        <taxon>Bacillota</taxon>
        <taxon>Bacilli</taxon>
        <taxon>Bacillales</taxon>
        <taxon>Sporolactobacillaceae</taxon>
        <taxon>Sporolactobacillus</taxon>
    </lineage>
</organism>
<gene>
    <name evidence="8" type="ORF">ACFSUE_11020</name>
</gene>
<dbReference type="RefSeq" id="WP_253057712.1">
    <property type="nucleotide sequence ID" value="NZ_JAMXWM010000001.1"/>
</dbReference>